<dbReference type="EMBL" id="CP001185">
    <property type="protein sequence ID" value="ACJ75408.1"/>
    <property type="molecule type" value="Genomic_DNA"/>
</dbReference>
<dbReference type="InterPro" id="IPR017853">
    <property type="entry name" value="GH"/>
</dbReference>
<dbReference type="SMART" id="SM00642">
    <property type="entry name" value="Aamy"/>
    <property type="match status" value="1"/>
</dbReference>
<dbReference type="Pfam" id="PF00128">
    <property type="entry name" value="Alpha-amylase"/>
    <property type="match status" value="1"/>
</dbReference>
<comment type="similarity">
    <text evidence="1 2">Belongs to the glycosyl hydrolase 13 family.</text>
</comment>
<feature type="domain" description="Glycosyl hydrolase family 13 catalytic" evidence="3">
    <location>
        <begin position="472"/>
        <end position="847"/>
    </location>
</feature>
<dbReference type="PANTHER" id="PTHR10357">
    <property type="entry name" value="ALPHA-AMYLASE FAMILY MEMBER"/>
    <property type="match status" value="1"/>
</dbReference>
<evidence type="ECO:0000256" key="2">
    <source>
        <dbReference type="RuleBase" id="RU003615"/>
    </source>
</evidence>
<dbReference type="PANTHER" id="PTHR10357:SF179">
    <property type="entry name" value="NEUTRAL AND BASIC AMINO ACID TRANSPORT PROTEIN RBAT"/>
    <property type="match status" value="1"/>
</dbReference>
<dbReference type="InterPro" id="IPR045857">
    <property type="entry name" value="O16G_dom_2"/>
</dbReference>
<dbReference type="Gene3D" id="3.90.400.10">
    <property type="entry name" value="Oligo-1,6-glucosidase, Domain 2"/>
    <property type="match status" value="1"/>
</dbReference>
<accession>B7IH44</accession>
<keyword evidence="5" id="KW-1185">Reference proteome</keyword>
<dbReference type="InterPro" id="IPR006046">
    <property type="entry name" value="Alpha_amylase"/>
</dbReference>
<gene>
    <name evidence="4" type="ordered locus">THA_949</name>
</gene>
<name>B7IH44_THEAB</name>
<evidence type="ECO:0000313" key="4">
    <source>
        <dbReference type="EMBL" id="ACJ75408.1"/>
    </source>
</evidence>
<dbReference type="CAZy" id="GH13">
    <property type="family name" value="Glycoside Hydrolase Family 13"/>
</dbReference>
<dbReference type="SUPFAM" id="SSF51445">
    <property type="entry name" value="(Trans)glycosidases"/>
    <property type="match status" value="1"/>
</dbReference>
<dbReference type="Proteomes" id="UP000002453">
    <property type="component" value="Chromosome"/>
</dbReference>
<protein>
    <submittedName>
        <fullName evidence="4">Alpha-amylase</fullName>
    </submittedName>
</protein>
<reference evidence="4 5" key="1">
    <citation type="journal article" date="2009" name="J. Bacteriol.">
        <title>The genome of Thermosipho africanus TCF52B: lateral genetic connections to the Firmicutes and Archaea.</title>
        <authorList>
            <person name="Nesboe C.L."/>
            <person name="Bapteste E."/>
            <person name="Curtis B."/>
            <person name="Dahle H."/>
            <person name="Lopez P."/>
            <person name="Macleod D."/>
            <person name="Dlutek M."/>
            <person name="Bowman S."/>
            <person name="Zhaxybayeva O."/>
            <person name="Birkeland N.-K."/>
            <person name="Doolittle W.F."/>
        </authorList>
    </citation>
    <scope>NUCLEOTIDE SEQUENCE [LARGE SCALE GENOMIC DNA]</scope>
    <source>
        <strain evidence="4 5">TCF52B</strain>
    </source>
</reference>
<dbReference type="GO" id="GO:0009313">
    <property type="term" value="P:oligosaccharide catabolic process"/>
    <property type="evidence" value="ECO:0007669"/>
    <property type="project" value="TreeGrafter"/>
</dbReference>
<dbReference type="InterPro" id="IPR006047">
    <property type="entry name" value="GH13_cat_dom"/>
</dbReference>
<sequence>MRKKMSYSRFTFLLILALFIFFSGCISEVKNESQILNSKQKVLVKVNVNTPFIENDTTNTWNVSKESFIDYLSKVIITVKDVNDQIVFTKETTNKTNIYFEIELLPGTYTFEVKGYEEDLVIFSGEKVNQIIDEKNNIVNIETFFVNGIVRTIIEIDDIIYENYDITSATLILKKDTAQEDYEEVPVTITGTSTLINKELYPGMWTVKFEVDLKSKDASMLPENVHLENEFSIEVLPAKTKSLTFNVVFDTEVNEPKLVVIFPQIELPFVDPVTNLKAEVNELEGNLSINWDYSDPNAEFYIYKEIEEQGEYLYEFVGKTSEKSYTIENFTKQEYDKFSGIAINVYANGKESGLVVLKKENIKLIDLESVDGISATYNVDTNKLKLDWNYANSNVTFEVLKKSINSNEYEIISQLTQNSFSTEFTGRQFWDLEKIAIRVVANGFESKINEISRDDITITSLNLPLTSSTMYTLFIRSYFDTDGDGVGDFSGVAEKVDYLKSLGVDTVWFLPFNKSKSYHGYDVEDYYDVEPDYGTLQDLDNMIKVLNENGIKVVMDLVVNHTSDTHPWFLDAVENTTNSPYWNYYIMSLDEPQNKNHWHYKVNSKGQTVWYFGLFDSSMPDLNYDNPKVMDEVKKIIDFWADMGVDGFRLDAAKHYYGFDWNDGIEQSASVAKEIEDYIKDKLGENAIVVSEVYDGDSNVLLKFAPMPVFNFSFMYNLRGNFEGRDNLISDSISWIDSSLYNLNVFHFPFIDSHDLDRFISELVDSKYQGDVISATKQYLLVNALLLSLTGMPTIYYGDEIGLRGWKWHSEPWDIPVREPMQWYKDQKGNGQTYWTKEFYEGITEGSANEDGAIYDDPDDGVSVEEQENGYSILNFFKEFINLRKEYPALAFGNTTIERDWKNLYVLKKSNNFQDVLVLINLDPTYSNTYEIPEGYKWVWYAFFDGENYEFGEKDEMILQNTSWTINPRQIYIFVK</sequence>
<dbReference type="GO" id="GO:0004556">
    <property type="term" value="F:alpha-amylase activity"/>
    <property type="evidence" value="ECO:0007669"/>
    <property type="project" value="InterPro"/>
</dbReference>
<evidence type="ECO:0000313" key="5">
    <source>
        <dbReference type="Proteomes" id="UP000002453"/>
    </source>
</evidence>
<dbReference type="PRINTS" id="PR00110">
    <property type="entry name" value="ALPHAAMYLASE"/>
</dbReference>
<evidence type="ECO:0000256" key="1">
    <source>
        <dbReference type="ARBA" id="ARBA00008061"/>
    </source>
</evidence>
<dbReference type="HOGENOM" id="CLU_006462_2_0_0"/>
<dbReference type="Gene3D" id="3.20.20.80">
    <property type="entry name" value="Glycosidases"/>
    <property type="match status" value="1"/>
</dbReference>
<proteinExistence type="inferred from homology"/>
<evidence type="ECO:0000259" key="3">
    <source>
        <dbReference type="SMART" id="SM00642"/>
    </source>
</evidence>
<dbReference type="GO" id="GO:0043169">
    <property type="term" value="F:cation binding"/>
    <property type="evidence" value="ECO:0007669"/>
    <property type="project" value="InterPro"/>
</dbReference>
<dbReference type="OrthoDB" id="9805159at2"/>
<dbReference type="RefSeq" id="WP_012579895.1">
    <property type="nucleotide sequence ID" value="NC_011653.1"/>
</dbReference>
<dbReference type="KEGG" id="taf:THA_949"/>
<dbReference type="PROSITE" id="PS51257">
    <property type="entry name" value="PROKAR_LIPOPROTEIN"/>
    <property type="match status" value="1"/>
</dbReference>
<dbReference type="eggNOG" id="COG0366">
    <property type="taxonomic scope" value="Bacteria"/>
</dbReference>
<dbReference type="AlphaFoldDB" id="B7IH44"/>
<organism evidence="4 5">
    <name type="scientific">Thermosipho africanus (strain TCF52B)</name>
    <dbReference type="NCBI Taxonomy" id="484019"/>
    <lineage>
        <taxon>Bacteria</taxon>
        <taxon>Thermotogati</taxon>
        <taxon>Thermotogota</taxon>
        <taxon>Thermotogae</taxon>
        <taxon>Thermotogales</taxon>
        <taxon>Fervidobacteriaceae</taxon>
        <taxon>Thermosipho</taxon>
    </lineage>
</organism>
<dbReference type="STRING" id="484019.THA_949"/>